<dbReference type="GO" id="GO:0005576">
    <property type="term" value="C:extracellular region"/>
    <property type="evidence" value="ECO:0007669"/>
    <property type="project" value="UniProtKB-SubCell"/>
</dbReference>
<protein>
    <recommendedName>
        <fullName evidence="6">Laminin G domain-containing protein</fullName>
    </recommendedName>
</protein>
<dbReference type="Pfam" id="PF02210">
    <property type="entry name" value="Laminin_G_2"/>
    <property type="match status" value="1"/>
</dbReference>
<dbReference type="PROSITE" id="PS50025">
    <property type="entry name" value="LAM_G_DOMAIN"/>
    <property type="match status" value="2"/>
</dbReference>
<keyword evidence="8" id="KW-1185">Reference proteome</keyword>
<dbReference type="PANTHER" id="PTHR24040">
    <property type="entry name" value="LAMININ G-LIKE DOMAIN-CONTAINING PROTEIN"/>
    <property type="match status" value="1"/>
</dbReference>
<dbReference type="CDD" id="cd00110">
    <property type="entry name" value="LamG"/>
    <property type="match status" value="2"/>
</dbReference>
<dbReference type="Pfam" id="PF00054">
    <property type="entry name" value="Laminin_G_1"/>
    <property type="match status" value="1"/>
</dbReference>
<dbReference type="AlphaFoldDB" id="A0A8J6FX43"/>
<dbReference type="SMART" id="SM00282">
    <property type="entry name" value="LamG"/>
    <property type="match status" value="2"/>
</dbReference>
<reference evidence="7" key="1">
    <citation type="thesis" date="2020" institute="ProQuest LLC" country="789 East Eisenhower Parkway, Ann Arbor, MI, USA">
        <title>Comparative Genomics and Chromosome Evolution.</title>
        <authorList>
            <person name="Mudd A.B."/>
        </authorList>
    </citation>
    <scope>NUCLEOTIDE SEQUENCE</scope>
    <source>
        <strain evidence="7">HN-11 Male</strain>
        <tissue evidence="7">Kidney and liver</tissue>
    </source>
</reference>
<feature type="domain" description="Laminin G" evidence="6">
    <location>
        <begin position="164"/>
        <end position="342"/>
    </location>
</feature>
<proteinExistence type="predicted"/>
<accession>A0A8J6FX43</accession>
<dbReference type="Proteomes" id="UP000770717">
    <property type="component" value="Unassembled WGS sequence"/>
</dbReference>
<gene>
    <name evidence="7" type="ORF">GDO78_002015</name>
</gene>
<dbReference type="InterPro" id="IPR013320">
    <property type="entry name" value="ConA-like_dom_sf"/>
</dbReference>
<evidence type="ECO:0000256" key="3">
    <source>
        <dbReference type="ARBA" id="ARBA00023157"/>
    </source>
</evidence>
<dbReference type="InterPro" id="IPR051145">
    <property type="entry name" value="GAS-SHBG-PROS"/>
</dbReference>
<evidence type="ECO:0000256" key="1">
    <source>
        <dbReference type="ARBA" id="ARBA00004613"/>
    </source>
</evidence>
<keyword evidence="2" id="KW-0964">Secreted</keyword>
<name>A0A8J6FX43_ELECQ</name>
<evidence type="ECO:0000259" key="6">
    <source>
        <dbReference type="PROSITE" id="PS50025"/>
    </source>
</evidence>
<dbReference type="SUPFAM" id="SSF49899">
    <property type="entry name" value="Concanavalin A-like lectins/glucanases"/>
    <property type="match status" value="2"/>
</dbReference>
<keyword evidence="4" id="KW-0325">Glycoprotein</keyword>
<organism evidence="7 8">
    <name type="scientific">Eleutherodactylus coqui</name>
    <name type="common">Puerto Rican coqui</name>
    <dbReference type="NCBI Taxonomy" id="57060"/>
    <lineage>
        <taxon>Eukaryota</taxon>
        <taxon>Metazoa</taxon>
        <taxon>Chordata</taxon>
        <taxon>Craniata</taxon>
        <taxon>Vertebrata</taxon>
        <taxon>Euteleostomi</taxon>
        <taxon>Amphibia</taxon>
        <taxon>Batrachia</taxon>
        <taxon>Anura</taxon>
        <taxon>Neobatrachia</taxon>
        <taxon>Hyloidea</taxon>
        <taxon>Eleutherodactylidae</taxon>
        <taxon>Eleutherodactylinae</taxon>
        <taxon>Eleutherodactylus</taxon>
        <taxon>Eleutherodactylus</taxon>
    </lineage>
</organism>
<evidence type="ECO:0000256" key="2">
    <source>
        <dbReference type="ARBA" id="ARBA00022525"/>
    </source>
</evidence>
<evidence type="ECO:0000256" key="5">
    <source>
        <dbReference type="PROSITE-ProRule" id="PRU00122"/>
    </source>
</evidence>
<dbReference type="EMBL" id="WNTK01000001">
    <property type="protein sequence ID" value="KAG9494474.1"/>
    <property type="molecule type" value="Genomic_DNA"/>
</dbReference>
<sequence length="349" mass="38945">MEIQLVLSNLSSFEFRTRDPEGIIFFGYIGTQKWFVLAVRDRRLEVQMSNENGQMVLSKWGPDVCDGKWRKVTVDSTSNTIDVRVNGEIVVMLTYYVNLVPQSFPTLGIILGDLPANSDLQLLKPIVPALDGCLRNWAWVKKNTEALDHAMETDDNRRCFENEEPGAFFPAHGYTIFKPAAFPRKDKDSWRMTLELSFRVLEDGGVLLGMSGAGNVSALTITLDLDKRVLEVSLLGKLAHSLKFPSGVCFKNWHTVNVVIQPNQVDLITTEAASSMEILQTDFKALEAVWLDPDSQIFIGGAPEQAEPGAHFSGCLQITLQDTAVEFDSAQYKHPHVHSHSCPLAIHNE</sequence>
<feature type="domain" description="Laminin G" evidence="6">
    <location>
        <begin position="1"/>
        <end position="159"/>
    </location>
</feature>
<feature type="disulfide bond" evidence="5">
    <location>
        <begin position="315"/>
        <end position="342"/>
    </location>
</feature>
<dbReference type="Gene3D" id="2.60.120.200">
    <property type="match status" value="2"/>
</dbReference>
<evidence type="ECO:0000256" key="4">
    <source>
        <dbReference type="ARBA" id="ARBA00023180"/>
    </source>
</evidence>
<dbReference type="InterPro" id="IPR001791">
    <property type="entry name" value="Laminin_G"/>
</dbReference>
<keyword evidence="3 5" id="KW-1015">Disulfide bond</keyword>
<comment type="caution">
    <text evidence="5">Lacks conserved residue(s) required for the propagation of feature annotation.</text>
</comment>
<comment type="caution">
    <text evidence="7">The sequence shown here is derived from an EMBL/GenBank/DDBJ whole genome shotgun (WGS) entry which is preliminary data.</text>
</comment>
<evidence type="ECO:0000313" key="7">
    <source>
        <dbReference type="EMBL" id="KAG9494474.1"/>
    </source>
</evidence>
<dbReference type="OrthoDB" id="6275838at2759"/>
<evidence type="ECO:0000313" key="8">
    <source>
        <dbReference type="Proteomes" id="UP000770717"/>
    </source>
</evidence>
<dbReference type="PANTHER" id="PTHR24040:SF15">
    <property type="entry name" value="VITAMIN K-DEPENDENT PROTEIN S-LIKE"/>
    <property type="match status" value="1"/>
</dbReference>
<comment type="subcellular location">
    <subcellularLocation>
        <location evidence="1">Secreted</location>
    </subcellularLocation>
</comment>